<name>A0ABM5L846_DIAVI</name>
<keyword evidence="3" id="KW-0964">Secreted</keyword>
<evidence type="ECO:0000313" key="7">
    <source>
        <dbReference type="EnsemblMetazoa" id="XP_050518612.1"/>
    </source>
</evidence>
<keyword evidence="4 5" id="KW-0732">Signal</keyword>
<dbReference type="GeneID" id="114326611"/>
<reference evidence="7" key="1">
    <citation type="submission" date="2025-05" db="UniProtKB">
        <authorList>
            <consortium name="EnsemblMetazoa"/>
        </authorList>
    </citation>
    <scope>IDENTIFICATION</scope>
</reference>
<evidence type="ECO:0000313" key="8">
    <source>
        <dbReference type="Proteomes" id="UP001652700"/>
    </source>
</evidence>
<dbReference type="Proteomes" id="UP001652700">
    <property type="component" value="Unplaced"/>
</dbReference>
<dbReference type="RefSeq" id="XP_050518612.1">
    <property type="nucleotide sequence ID" value="XM_050662655.1"/>
</dbReference>
<evidence type="ECO:0000256" key="5">
    <source>
        <dbReference type="SAM" id="SignalP"/>
    </source>
</evidence>
<protein>
    <recommendedName>
        <fullName evidence="6">SCP domain-containing protein</fullName>
    </recommendedName>
</protein>
<dbReference type="Pfam" id="PF00188">
    <property type="entry name" value="CAP"/>
    <property type="match status" value="1"/>
</dbReference>
<evidence type="ECO:0000256" key="3">
    <source>
        <dbReference type="ARBA" id="ARBA00022525"/>
    </source>
</evidence>
<evidence type="ECO:0000256" key="2">
    <source>
        <dbReference type="ARBA" id="ARBA00009923"/>
    </source>
</evidence>
<dbReference type="PIRSF" id="PIRSF038921">
    <property type="entry name" value="P14a"/>
    <property type="match status" value="1"/>
</dbReference>
<feature type="chain" id="PRO_5046806813" description="SCP domain-containing protein" evidence="5">
    <location>
        <begin position="21"/>
        <end position="261"/>
    </location>
</feature>
<proteinExistence type="inferred from homology"/>
<evidence type="ECO:0000256" key="1">
    <source>
        <dbReference type="ARBA" id="ARBA00004613"/>
    </source>
</evidence>
<comment type="subcellular location">
    <subcellularLocation>
        <location evidence="1">Secreted</location>
    </subcellularLocation>
</comment>
<dbReference type="InterPro" id="IPR002413">
    <property type="entry name" value="V5_allergen-like"/>
</dbReference>
<dbReference type="EnsemblMetazoa" id="XM_050662655.1">
    <property type="protein sequence ID" value="XP_050518612.1"/>
    <property type="gene ID" value="LOC114326611"/>
</dbReference>
<evidence type="ECO:0000259" key="6">
    <source>
        <dbReference type="SMART" id="SM00198"/>
    </source>
</evidence>
<dbReference type="InterPro" id="IPR014044">
    <property type="entry name" value="CAP_dom"/>
</dbReference>
<dbReference type="Gene3D" id="3.40.33.10">
    <property type="entry name" value="CAP"/>
    <property type="match status" value="1"/>
</dbReference>
<accession>A0ABM5L846</accession>
<organism evidence="7 8">
    <name type="scientific">Diabrotica virgifera virgifera</name>
    <name type="common">western corn rootworm</name>
    <dbReference type="NCBI Taxonomy" id="50390"/>
    <lineage>
        <taxon>Eukaryota</taxon>
        <taxon>Metazoa</taxon>
        <taxon>Ecdysozoa</taxon>
        <taxon>Arthropoda</taxon>
        <taxon>Hexapoda</taxon>
        <taxon>Insecta</taxon>
        <taxon>Pterygota</taxon>
        <taxon>Neoptera</taxon>
        <taxon>Endopterygota</taxon>
        <taxon>Coleoptera</taxon>
        <taxon>Polyphaga</taxon>
        <taxon>Cucujiformia</taxon>
        <taxon>Chrysomeloidea</taxon>
        <taxon>Chrysomelidae</taxon>
        <taxon>Galerucinae</taxon>
        <taxon>Diabroticina</taxon>
        <taxon>Diabroticites</taxon>
        <taxon>Diabrotica</taxon>
    </lineage>
</organism>
<dbReference type="PRINTS" id="PR00837">
    <property type="entry name" value="V5TPXLIKE"/>
</dbReference>
<feature type="domain" description="SCP" evidence="6">
    <location>
        <begin position="64"/>
        <end position="227"/>
    </location>
</feature>
<dbReference type="InterPro" id="IPR001283">
    <property type="entry name" value="CRISP-related"/>
</dbReference>
<dbReference type="InterPro" id="IPR035940">
    <property type="entry name" value="CAP_sf"/>
</dbReference>
<sequence>MAMFFTISYIFTILYTLSSAQTTTDYCQLSCSGKNHTVCLRKNVNCGAGPTCGPNYRPILLTDTDRKFILDIHNILRNRVASGQETTGAQPSASNMNAFCYSKELETIAQCHTNNCTFAHDACRRTAPYSWVGQNIAYRSYYGSVGDQKTATNASIYAWYNEVKDFNNTWVASYGNYPTTKVVGHYTQFVWAKTIKVGCGMTFYTDASNWNYWLIGCNYAFGGNILGQSVYQVGPPASACGSLGVNPNYPALCGPDNILDS</sequence>
<dbReference type="PRINTS" id="PR00838">
    <property type="entry name" value="V5ALLERGEN"/>
</dbReference>
<dbReference type="CDD" id="cd05380">
    <property type="entry name" value="CAP_euk"/>
    <property type="match status" value="1"/>
</dbReference>
<evidence type="ECO:0000256" key="4">
    <source>
        <dbReference type="ARBA" id="ARBA00022729"/>
    </source>
</evidence>
<keyword evidence="8" id="KW-1185">Reference proteome</keyword>
<feature type="signal peptide" evidence="5">
    <location>
        <begin position="1"/>
        <end position="20"/>
    </location>
</feature>
<dbReference type="SUPFAM" id="SSF55797">
    <property type="entry name" value="PR-1-like"/>
    <property type="match status" value="1"/>
</dbReference>
<dbReference type="InterPro" id="IPR034763">
    <property type="entry name" value="P14a_insect"/>
</dbReference>
<dbReference type="PANTHER" id="PTHR10334">
    <property type="entry name" value="CYSTEINE-RICH SECRETORY PROTEIN-RELATED"/>
    <property type="match status" value="1"/>
</dbReference>
<comment type="similarity">
    <text evidence="2">Belongs to the CRISP family.</text>
</comment>
<dbReference type="SMART" id="SM00198">
    <property type="entry name" value="SCP"/>
    <property type="match status" value="1"/>
</dbReference>